<accession>A0A0D2C2H8</accession>
<sequence length="810" mass="92295">MEETEEWLEQSAQFLGYPTTWKTKPGQVYLDNYIYRLNPAKQSSPARKKCDAELTASGKELVKLKVQATAALQGSDNSTWQRHHIADVNTTTLQISKAPNRSRVTAAEKWDPRVAWLVFALNWILALSAVLQWMVFLLLRAMCRYCIPDRQAEQPLTYLPFHCEAPRYARVAASLRDNRNPERQMNTVTDGFSRIGEQTYRRFRPRTLMKRNNDKEPELVKKPPVTARYVFIAFSFRHFPLHTAAGTVSDEAIELARVANKMAGSLGYEYYWCSMSCGAYDGTLTDALEIQNRSIYEISDVIRGADHVIIVLPPTDRQAPTPPLKDLTVDGQPALTEERDDTKQRLKEWAARLWTFPEVILGRSEKIMVCWRKGGSINWYELEKRLFPIQVWNDNETSRQLVEHYGSTNLSRIEFVKIVLECLLHRQVETKVELYYPGDISYVLMGFLRLRPTVNCHDSSLQAFARLSLPADNDRLMERFLCLQPPSRHSNWAEMEDEFHASLWNIEPSIQVSGVGENDTLLIEKAWGAKIQLNKFSDICAADVGFGRHFQGVLAGFAIVPSWSEWLGRSYRRAKLRNTYPRLFGFEGFMSIGEIEEKLFGGPVGLLSWSKNGSPLSRHGPGPEVLESKLHWSDSEDTELGEFGRDSVDVTTRDGTRRVKTYPVIGKEPWGPCDEKCRQAREKRGRCSHPTQEELRQMGRSAMGQDKIFSLIDTVTMTVTVFRAAWPPQALIACGTEGGMERVLVCSYDWTSGVFFKEAVLKFPGKILDSMHRLPTIRLGFQRADRVGTPADRILDRTGLQGISVDQQPH</sequence>
<keyword evidence="1" id="KW-0812">Transmembrane</keyword>
<gene>
    <name evidence="2" type="ORF">PV08_05039</name>
</gene>
<evidence type="ECO:0000256" key="1">
    <source>
        <dbReference type="SAM" id="Phobius"/>
    </source>
</evidence>
<keyword evidence="1" id="KW-0472">Membrane</keyword>
<dbReference type="RefSeq" id="XP_016238060.1">
    <property type="nucleotide sequence ID" value="XM_016379383.1"/>
</dbReference>
<organism evidence="2 3">
    <name type="scientific">Exophiala spinifera</name>
    <dbReference type="NCBI Taxonomy" id="91928"/>
    <lineage>
        <taxon>Eukaryota</taxon>
        <taxon>Fungi</taxon>
        <taxon>Dikarya</taxon>
        <taxon>Ascomycota</taxon>
        <taxon>Pezizomycotina</taxon>
        <taxon>Eurotiomycetes</taxon>
        <taxon>Chaetothyriomycetidae</taxon>
        <taxon>Chaetothyriales</taxon>
        <taxon>Herpotrichiellaceae</taxon>
        <taxon>Exophiala</taxon>
    </lineage>
</organism>
<dbReference type="Proteomes" id="UP000053328">
    <property type="component" value="Unassembled WGS sequence"/>
</dbReference>
<keyword evidence="3" id="KW-1185">Reference proteome</keyword>
<reference evidence="2 3" key="1">
    <citation type="submission" date="2015-01" db="EMBL/GenBank/DDBJ databases">
        <title>The Genome Sequence of Exophiala spinifera CBS89968.</title>
        <authorList>
            <consortium name="The Broad Institute Genomics Platform"/>
            <person name="Cuomo C."/>
            <person name="de Hoog S."/>
            <person name="Gorbushina A."/>
            <person name="Stielow B."/>
            <person name="Teixiera M."/>
            <person name="Abouelleil A."/>
            <person name="Chapman S.B."/>
            <person name="Priest M."/>
            <person name="Young S.K."/>
            <person name="Wortman J."/>
            <person name="Nusbaum C."/>
            <person name="Birren B."/>
        </authorList>
    </citation>
    <scope>NUCLEOTIDE SEQUENCE [LARGE SCALE GENOMIC DNA]</scope>
    <source>
        <strain evidence="2 3">CBS 89968</strain>
    </source>
</reference>
<evidence type="ECO:0000313" key="2">
    <source>
        <dbReference type="EMBL" id="KIW17844.1"/>
    </source>
</evidence>
<dbReference type="HOGENOM" id="CLU_011082_1_0_1"/>
<dbReference type="OrthoDB" id="2624308at2759"/>
<evidence type="ECO:0000313" key="3">
    <source>
        <dbReference type="Proteomes" id="UP000053328"/>
    </source>
</evidence>
<protein>
    <recommendedName>
        <fullName evidence="4">Heterokaryon incompatibility domain-containing protein</fullName>
    </recommendedName>
</protein>
<dbReference type="EMBL" id="KN847494">
    <property type="protein sequence ID" value="KIW17844.1"/>
    <property type="molecule type" value="Genomic_DNA"/>
</dbReference>
<feature type="transmembrane region" description="Helical" evidence="1">
    <location>
        <begin position="114"/>
        <end position="139"/>
    </location>
</feature>
<keyword evidence="1" id="KW-1133">Transmembrane helix</keyword>
<name>A0A0D2C2H8_9EURO</name>
<dbReference type="GeneID" id="27332122"/>
<dbReference type="STRING" id="91928.A0A0D2C2H8"/>
<dbReference type="VEuPathDB" id="FungiDB:PV08_05039"/>
<evidence type="ECO:0008006" key="4">
    <source>
        <dbReference type="Google" id="ProtNLM"/>
    </source>
</evidence>
<proteinExistence type="predicted"/>
<dbReference type="AlphaFoldDB" id="A0A0D2C2H8"/>